<dbReference type="GO" id="GO:0032259">
    <property type="term" value="P:methylation"/>
    <property type="evidence" value="ECO:0007669"/>
    <property type="project" value="UniProtKB-KW"/>
</dbReference>
<dbReference type="InterPro" id="IPR029026">
    <property type="entry name" value="tRNA_m1G_MTases_N"/>
</dbReference>
<feature type="domain" description="tRNA (guanine-N(1)-)-methyltransferase C-terminal" evidence="1">
    <location>
        <begin position="11"/>
        <end position="191"/>
    </location>
</feature>
<dbReference type="AlphaFoldDB" id="A0AAW4KWX2"/>
<accession>A0AAW4KWX2</accession>
<dbReference type="Pfam" id="PF09936">
    <property type="entry name" value="Methyltrn_RNA_4"/>
    <property type="match status" value="1"/>
</dbReference>
<evidence type="ECO:0000313" key="3">
    <source>
        <dbReference type="Proteomes" id="UP000811899"/>
    </source>
</evidence>
<evidence type="ECO:0000313" key="2">
    <source>
        <dbReference type="EMBL" id="MBT0663214.1"/>
    </source>
</evidence>
<keyword evidence="2" id="KW-0808">Transferase</keyword>
<sequence>MSTENSPAARVAVALLHHPVYDKHRQVVTTAVTNLDLHDIARAAKTFGLCRYFVVTPVADQQALAERIRVHWLGGWGAGYNPRRKEALELLRVLSGLEDAIAEMTETFGTRPLLVVTGAKGRLNSVTAQELRAKIESSAVPMLILFGTGWGMTEEVFDQADFVLEPISGNSEYNHLSVRSAVSIYLDRLFGR</sequence>
<comment type="caution">
    <text evidence="2">The sequence shown here is derived from an EMBL/GenBank/DDBJ whole genome shotgun (WGS) entry which is preliminary data.</text>
</comment>
<protein>
    <submittedName>
        <fullName evidence="2">RNA methyltransferase</fullName>
    </submittedName>
</protein>
<keyword evidence="2" id="KW-0489">Methyltransferase</keyword>
<dbReference type="InterPro" id="IPR019230">
    <property type="entry name" value="RNA_MeTrfase_C_dom"/>
</dbReference>
<organism evidence="2 3">
    <name type="scientific">Geoanaerobacter pelophilus</name>
    <dbReference type="NCBI Taxonomy" id="60036"/>
    <lineage>
        <taxon>Bacteria</taxon>
        <taxon>Pseudomonadati</taxon>
        <taxon>Thermodesulfobacteriota</taxon>
        <taxon>Desulfuromonadia</taxon>
        <taxon>Geobacterales</taxon>
        <taxon>Geobacteraceae</taxon>
        <taxon>Geoanaerobacter</taxon>
    </lineage>
</organism>
<gene>
    <name evidence="2" type="ORF">KI809_02780</name>
</gene>
<keyword evidence="3" id="KW-1185">Reference proteome</keyword>
<dbReference type="Gene3D" id="3.40.1280.10">
    <property type="match status" value="1"/>
</dbReference>
<dbReference type="Proteomes" id="UP000811899">
    <property type="component" value="Unassembled WGS sequence"/>
</dbReference>
<dbReference type="GO" id="GO:0008168">
    <property type="term" value="F:methyltransferase activity"/>
    <property type="evidence" value="ECO:0007669"/>
    <property type="project" value="UniProtKB-KW"/>
</dbReference>
<dbReference type="CDD" id="cd18085">
    <property type="entry name" value="TM1570-like"/>
    <property type="match status" value="1"/>
</dbReference>
<evidence type="ECO:0000259" key="1">
    <source>
        <dbReference type="Pfam" id="PF09936"/>
    </source>
</evidence>
<dbReference type="RefSeq" id="WP_214169975.1">
    <property type="nucleotide sequence ID" value="NZ_JAHCVJ010000001.1"/>
</dbReference>
<dbReference type="EMBL" id="JAHCVJ010000001">
    <property type="protein sequence ID" value="MBT0663214.1"/>
    <property type="molecule type" value="Genomic_DNA"/>
</dbReference>
<name>A0AAW4KWX2_9BACT</name>
<reference evidence="2 3" key="1">
    <citation type="submission" date="2021-05" db="EMBL/GenBank/DDBJ databases">
        <title>The draft genome of Geobacter pelophilus DSM 12255.</title>
        <authorList>
            <person name="Xu Z."/>
            <person name="Masuda Y."/>
            <person name="Itoh H."/>
            <person name="Senoo K."/>
        </authorList>
    </citation>
    <scope>NUCLEOTIDE SEQUENCE [LARGE SCALE GENOMIC DNA]</scope>
    <source>
        <strain evidence="2 3">DSM 12255</strain>
    </source>
</reference>
<proteinExistence type="predicted"/>